<comment type="caution">
    <text evidence="7">The sequence shown here is derived from an EMBL/GenBank/DDBJ whole genome shotgun (WGS) entry which is preliminary data.</text>
</comment>
<keyword evidence="8" id="KW-1185">Reference proteome</keyword>
<feature type="transmembrane region" description="Helical" evidence="6">
    <location>
        <begin position="129"/>
        <end position="149"/>
    </location>
</feature>
<dbReference type="EMBL" id="MTLA01000047">
    <property type="protein sequence ID" value="OOP69587.1"/>
    <property type="molecule type" value="Genomic_DNA"/>
</dbReference>
<evidence type="ECO:0000313" key="7">
    <source>
        <dbReference type="EMBL" id="OOP69587.1"/>
    </source>
</evidence>
<dbReference type="PANTHER" id="PTHR23513:SF19">
    <property type="entry name" value="MAJOR FACILITATOR SUPERFAMILY (MFS) PROFILE DOMAIN-CONTAINING PROTEIN"/>
    <property type="match status" value="1"/>
</dbReference>
<dbReference type="SUPFAM" id="SSF103473">
    <property type="entry name" value="MFS general substrate transporter"/>
    <property type="match status" value="1"/>
</dbReference>
<dbReference type="AlphaFoldDB" id="A0A8E2IAJ5"/>
<name>A0A8E2IAJ5_9BACI</name>
<dbReference type="GO" id="GO:0005886">
    <property type="term" value="C:plasma membrane"/>
    <property type="evidence" value="ECO:0007669"/>
    <property type="project" value="UniProtKB-SubCell"/>
</dbReference>
<feature type="transmembrane region" description="Helical" evidence="6">
    <location>
        <begin position="231"/>
        <end position="252"/>
    </location>
</feature>
<keyword evidence="5 6" id="KW-0472">Membrane</keyword>
<dbReference type="Proteomes" id="UP000189761">
    <property type="component" value="Unassembled WGS sequence"/>
</dbReference>
<evidence type="ECO:0008006" key="9">
    <source>
        <dbReference type="Google" id="ProtNLM"/>
    </source>
</evidence>
<evidence type="ECO:0000256" key="4">
    <source>
        <dbReference type="ARBA" id="ARBA00022989"/>
    </source>
</evidence>
<comment type="subcellular location">
    <subcellularLocation>
        <location evidence="1">Cell membrane</location>
        <topology evidence="1">Multi-pass membrane protein</topology>
    </subcellularLocation>
</comment>
<keyword evidence="4 6" id="KW-1133">Transmembrane helix</keyword>
<dbReference type="InterPro" id="IPR036259">
    <property type="entry name" value="MFS_trans_sf"/>
</dbReference>
<feature type="transmembrane region" description="Helical" evidence="6">
    <location>
        <begin position="264"/>
        <end position="281"/>
    </location>
</feature>
<reference evidence="7 8" key="1">
    <citation type="submission" date="2017-01" db="EMBL/GenBank/DDBJ databases">
        <title>Draft genome sequence of Bacillus oleronius.</title>
        <authorList>
            <person name="Allam M."/>
        </authorList>
    </citation>
    <scope>NUCLEOTIDE SEQUENCE [LARGE SCALE GENOMIC DNA]</scope>
    <source>
        <strain evidence="7 8">DSM 9356</strain>
    </source>
</reference>
<evidence type="ECO:0000256" key="6">
    <source>
        <dbReference type="SAM" id="Phobius"/>
    </source>
</evidence>
<feature type="transmembrane region" description="Helical" evidence="6">
    <location>
        <begin position="353"/>
        <end position="371"/>
    </location>
</feature>
<dbReference type="Gene3D" id="1.20.1250.20">
    <property type="entry name" value="MFS general substrate transporter like domains"/>
    <property type="match status" value="1"/>
</dbReference>
<feature type="transmembrane region" description="Helical" evidence="6">
    <location>
        <begin position="200"/>
        <end position="219"/>
    </location>
</feature>
<sequence>MKTFLYRYLWLGKMLSIFMEIFYLFAVFSFVYKERQSFFDLAIITFLIMMGRNLGNTLASTSLRINIALLFSAKSIFILIAYYLLSEHSLYIVLPTMVLSAIDGYIKYQSNRPYLSITKREEIATVGGFQSFIDQITMIIGWLLSITLFVQVNSFGLLIIACLLGLICCLIYSSSPKNKNMMMQKTGDVKQPFQSFNNRISFLFMIDMIFNVAWVSSMIFAFVENHLKQGIVWWGIFNSTYILGMLLVHFIINKYHMFFAYRRWKVQFFLTIVTILFIAVFAFNMNIYLSLFLILVFGFSQQLKEKILYTELIKQMDIQTISTLHQRLSIQSSFVIAVCVLCAGWIVDHFGIQAIYLITGLVSCLSLPFYISEMRKQAA</sequence>
<feature type="transmembrane region" description="Helical" evidence="6">
    <location>
        <begin position="12"/>
        <end position="32"/>
    </location>
</feature>
<feature type="transmembrane region" description="Helical" evidence="6">
    <location>
        <begin position="38"/>
        <end position="55"/>
    </location>
</feature>
<organism evidence="7 8">
    <name type="scientific">Heyndrickxia oleronia</name>
    <dbReference type="NCBI Taxonomy" id="38875"/>
    <lineage>
        <taxon>Bacteria</taxon>
        <taxon>Bacillati</taxon>
        <taxon>Bacillota</taxon>
        <taxon>Bacilli</taxon>
        <taxon>Bacillales</taxon>
        <taxon>Bacillaceae</taxon>
        <taxon>Heyndrickxia</taxon>
    </lineage>
</organism>
<evidence type="ECO:0000256" key="5">
    <source>
        <dbReference type="ARBA" id="ARBA00023136"/>
    </source>
</evidence>
<accession>A0A8E2IAJ5</accession>
<dbReference type="RefSeq" id="WP_078109526.1">
    <property type="nucleotide sequence ID" value="NZ_CP065424.1"/>
</dbReference>
<proteinExistence type="predicted"/>
<dbReference type="PANTHER" id="PTHR23513">
    <property type="entry name" value="INTEGRAL MEMBRANE EFFLUX PROTEIN-RELATED"/>
    <property type="match status" value="1"/>
</dbReference>
<protein>
    <recommendedName>
        <fullName evidence="9">MFS transporter</fullName>
    </recommendedName>
</protein>
<feature type="transmembrane region" description="Helical" evidence="6">
    <location>
        <begin position="324"/>
        <end position="347"/>
    </location>
</feature>
<feature type="transmembrane region" description="Helical" evidence="6">
    <location>
        <begin position="155"/>
        <end position="173"/>
    </location>
</feature>
<keyword evidence="3 6" id="KW-0812">Transmembrane</keyword>
<evidence type="ECO:0000256" key="1">
    <source>
        <dbReference type="ARBA" id="ARBA00004651"/>
    </source>
</evidence>
<keyword evidence="2" id="KW-1003">Cell membrane</keyword>
<gene>
    <name evidence="7" type="ORF">BWZ43_04415</name>
</gene>
<evidence type="ECO:0000256" key="3">
    <source>
        <dbReference type="ARBA" id="ARBA00022692"/>
    </source>
</evidence>
<evidence type="ECO:0000256" key="2">
    <source>
        <dbReference type="ARBA" id="ARBA00022475"/>
    </source>
</evidence>
<evidence type="ECO:0000313" key="8">
    <source>
        <dbReference type="Proteomes" id="UP000189761"/>
    </source>
</evidence>